<reference evidence="2" key="1">
    <citation type="submission" date="2022-07" db="EMBL/GenBank/DDBJ databases">
        <title>FELIX.</title>
        <authorList>
            <person name="Wan K.H."/>
            <person name="Park S."/>
            <person name="Lawrence Q."/>
            <person name="Eichenberger J.P."/>
            <person name="Booth B.W."/>
            <person name="Piaggio A.J."/>
            <person name="Chandler J.C."/>
            <person name="Franklin A.B."/>
            <person name="Celniker S.E."/>
        </authorList>
    </citation>
    <scope>NUCLEOTIDE SEQUENCE</scope>
    <source>
        <strain evidence="2">QA-1986 374</strain>
    </source>
</reference>
<dbReference type="EMBL" id="CP101914">
    <property type="protein sequence ID" value="UUI01408.1"/>
    <property type="molecule type" value="Genomic_DNA"/>
</dbReference>
<sequence length="155" mass="17214">MKEKLLILVMLFVLSACSNSDSNSNNDVVEADLEKMDYDVTEPSELDESEIIQPGSGVTFEGEITNKTEEASGILANRISEQEGVKFESVVFEDSNVFMVMIEETAFEYTILVNDTDDFSQRNEGDFITVTGTFEGMNHQTYGPVIKADEIDGID</sequence>
<evidence type="ECO:0000313" key="3">
    <source>
        <dbReference type="Proteomes" id="UP001059773"/>
    </source>
</evidence>
<name>A0ABY5JM85_9BACI</name>
<protein>
    <recommendedName>
        <fullName evidence="4">DUF3221 domain-containing protein</fullName>
    </recommendedName>
</protein>
<feature type="chain" id="PRO_5046840230" description="DUF3221 domain-containing protein" evidence="1">
    <location>
        <begin position="21"/>
        <end position="155"/>
    </location>
</feature>
<proteinExistence type="predicted"/>
<dbReference type="Proteomes" id="UP001059773">
    <property type="component" value="Chromosome"/>
</dbReference>
<keyword evidence="1" id="KW-0732">Signal</keyword>
<dbReference type="RefSeq" id="WP_256706801.1">
    <property type="nucleotide sequence ID" value="NZ_CP101914.1"/>
</dbReference>
<feature type="signal peptide" evidence="1">
    <location>
        <begin position="1"/>
        <end position="20"/>
    </location>
</feature>
<accession>A0ABY5JM85</accession>
<keyword evidence="3" id="KW-1185">Reference proteome</keyword>
<evidence type="ECO:0000313" key="2">
    <source>
        <dbReference type="EMBL" id="UUI01408.1"/>
    </source>
</evidence>
<evidence type="ECO:0008006" key="4">
    <source>
        <dbReference type="Google" id="ProtNLM"/>
    </source>
</evidence>
<dbReference type="PROSITE" id="PS51257">
    <property type="entry name" value="PROKAR_LIPOPROTEIN"/>
    <property type="match status" value="1"/>
</dbReference>
<evidence type="ECO:0000256" key="1">
    <source>
        <dbReference type="SAM" id="SignalP"/>
    </source>
</evidence>
<gene>
    <name evidence="2" type="ORF">NP439_15260</name>
</gene>
<organism evidence="2 3">
    <name type="scientific">Oceanobacillus jeddahense</name>
    <dbReference type="NCBI Taxonomy" id="1462527"/>
    <lineage>
        <taxon>Bacteria</taxon>
        <taxon>Bacillati</taxon>
        <taxon>Bacillota</taxon>
        <taxon>Bacilli</taxon>
        <taxon>Bacillales</taxon>
        <taxon>Bacillaceae</taxon>
        <taxon>Oceanobacillus</taxon>
    </lineage>
</organism>